<evidence type="ECO:0000313" key="2">
    <source>
        <dbReference type="Proteomes" id="UP000433181"/>
    </source>
</evidence>
<sequence length="167" mass="18775">MPDIKTILASDIEAENLDIRYDMSVKRVLGNIPLLAPITKYTVKELENFSIPMIEQCIDADSIKISQVFVEPGLTNRKIVNDELESKIPGEGRAIFDIRFTITLPDGSKSKIIINIEAQQKSNPGYSLLNRGIFYAARLISAQLSVEFTNDGSDQEQYDNMKKVYSI</sequence>
<reference evidence="1 2" key="1">
    <citation type="submission" date="2019-08" db="EMBL/GenBank/DDBJ databases">
        <title>In-depth cultivation of the pig gut microbiome towards novel bacterial diversity and tailored functional studies.</title>
        <authorList>
            <person name="Wylensek D."/>
            <person name="Hitch T.C.A."/>
            <person name="Clavel T."/>
        </authorList>
    </citation>
    <scope>NUCLEOTIDE SEQUENCE [LARGE SCALE GENOMIC DNA]</scope>
    <source>
        <strain evidence="1 2">WCA-693-APC-5D-A</strain>
    </source>
</reference>
<dbReference type="EMBL" id="VUNR01000025">
    <property type="protein sequence ID" value="MSU09508.1"/>
    <property type="molecule type" value="Genomic_DNA"/>
</dbReference>
<dbReference type="Proteomes" id="UP000433181">
    <property type="component" value="Unassembled WGS sequence"/>
</dbReference>
<comment type="caution">
    <text evidence="1">The sequence shown here is derived from an EMBL/GenBank/DDBJ whole genome shotgun (WGS) entry which is preliminary data.</text>
</comment>
<evidence type="ECO:0000313" key="1">
    <source>
        <dbReference type="EMBL" id="MSU09508.1"/>
    </source>
</evidence>
<dbReference type="GeneID" id="96779455"/>
<accession>A0A6I2UD86</accession>
<dbReference type="Pfam" id="PF12784">
    <property type="entry name" value="PDDEXK_2"/>
    <property type="match status" value="1"/>
</dbReference>
<proteinExistence type="predicted"/>
<dbReference type="AlphaFoldDB" id="A0A6I2UD86"/>
<protein>
    <submittedName>
        <fullName evidence="1">Uncharacterized protein</fullName>
    </submittedName>
</protein>
<organism evidence="1 2">
    <name type="scientific">Anaerovibrio slackiae</name>
    <dbReference type="NCBI Taxonomy" id="2652309"/>
    <lineage>
        <taxon>Bacteria</taxon>
        <taxon>Bacillati</taxon>
        <taxon>Bacillota</taxon>
        <taxon>Negativicutes</taxon>
        <taxon>Selenomonadales</taxon>
        <taxon>Selenomonadaceae</taxon>
        <taxon>Anaerovibrio</taxon>
    </lineage>
</organism>
<keyword evidence="2" id="KW-1185">Reference proteome</keyword>
<dbReference type="RefSeq" id="WP_154407679.1">
    <property type="nucleotide sequence ID" value="NZ_VUNR01000025.1"/>
</dbReference>
<gene>
    <name evidence="1" type="ORF">FYJ84_11000</name>
</gene>
<name>A0A6I2UD86_9FIRM</name>